<comment type="caution">
    <text evidence="1">The sequence shown here is derived from an EMBL/GenBank/DDBJ whole genome shotgun (WGS) entry which is preliminary data.</text>
</comment>
<dbReference type="OrthoDB" id="9008449at2"/>
<reference evidence="1 2" key="1">
    <citation type="submission" date="2018-01" db="EMBL/GenBank/DDBJ databases">
        <title>Genomic Encyclopedia of Type Strains, Phase III (KMG-III): the genomes of soil and plant-associated and newly described type strains.</title>
        <authorList>
            <person name="Whitman W."/>
        </authorList>
    </citation>
    <scope>NUCLEOTIDE SEQUENCE [LARGE SCALE GENOMIC DNA]</scope>
    <source>
        <strain evidence="1 2">HKI456</strain>
    </source>
</reference>
<dbReference type="RefSeq" id="WP_104077765.1">
    <property type="nucleotide sequence ID" value="NZ_CP062178.1"/>
</dbReference>
<name>A0A2P5K928_9BURK</name>
<dbReference type="AlphaFoldDB" id="A0A2P5K928"/>
<organism evidence="1 2">
    <name type="scientific">Mycetohabitans endofungorum</name>
    <dbReference type="NCBI Taxonomy" id="417203"/>
    <lineage>
        <taxon>Bacteria</taxon>
        <taxon>Pseudomonadati</taxon>
        <taxon>Pseudomonadota</taxon>
        <taxon>Betaproteobacteria</taxon>
        <taxon>Burkholderiales</taxon>
        <taxon>Burkholderiaceae</taxon>
        <taxon>Mycetohabitans</taxon>
    </lineage>
</organism>
<dbReference type="Proteomes" id="UP000243096">
    <property type="component" value="Unassembled WGS sequence"/>
</dbReference>
<accession>A0A2P5K928</accession>
<evidence type="ECO:0000313" key="1">
    <source>
        <dbReference type="EMBL" id="PPB83218.1"/>
    </source>
</evidence>
<gene>
    <name evidence="1" type="ORF">B0O95_10943</name>
</gene>
<keyword evidence="2" id="KW-1185">Reference proteome</keyword>
<sequence>MEQQRKTNQQDELKFAEMMAKLIEPSKWGEKQQMELEMARDAASELLRLAESMRRQPGDLASRLQLLKYAKVDDAYPG</sequence>
<protein>
    <submittedName>
        <fullName evidence="1">Uncharacterized protein</fullName>
    </submittedName>
</protein>
<proteinExistence type="predicted"/>
<evidence type="ECO:0000313" key="2">
    <source>
        <dbReference type="Proteomes" id="UP000243096"/>
    </source>
</evidence>
<dbReference type="EMBL" id="PRDW01000009">
    <property type="protein sequence ID" value="PPB83218.1"/>
    <property type="molecule type" value="Genomic_DNA"/>
</dbReference>